<sequence length="49" mass="5617">MKNIASAISRAWGHMIPSGDFISRFTGSHHTYCHTCDRSHTDGYHPWRS</sequence>
<evidence type="ECO:0000313" key="1">
    <source>
        <dbReference type="EMBL" id="KKK91321.1"/>
    </source>
</evidence>
<protein>
    <submittedName>
        <fullName evidence="1">Uncharacterized protein</fullName>
    </submittedName>
</protein>
<proteinExistence type="predicted"/>
<dbReference type="EMBL" id="LAZR01048709">
    <property type="protein sequence ID" value="KKK91321.1"/>
    <property type="molecule type" value="Genomic_DNA"/>
</dbReference>
<dbReference type="AlphaFoldDB" id="A0A0F9C3T6"/>
<accession>A0A0F9C3T6</accession>
<gene>
    <name evidence="1" type="ORF">LCGC14_2714190</name>
</gene>
<name>A0A0F9C3T6_9ZZZZ</name>
<comment type="caution">
    <text evidence="1">The sequence shown here is derived from an EMBL/GenBank/DDBJ whole genome shotgun (WGS) entry which is preliminary data.</text>
</comment>
<organism evidence="1">
    <name type="scientific">marine sediment metagenome</name>
    <dbReference type="NCBI Taxonomy" id="412755"/>
    <lineage>
        <taxon>unclassified sequences</taxon>
        <taxon>metagenomes</taxon>
        <taxon>ecological metagenomes</taxon>
    </lineage>
</organism>
<reference evidence="1" key="1">
    <citation type="journal article" date="2015" name="Nature">
        <title>Complex archaea that bridge the gap between prokaryotes and eukaryotes.</title>
        <authorList>
            <person name="Spang A."/>
            <person name="Saw J.H."/>
            <person name="Jorgensen S.L."/>
            <person name="Zaremba-Niedzwiedzka K."/>
            <person name="Martijn J."/>
            <person name="Lind A.E."/>
            <person name="van Eijk R."/>
            <person name="Schleper C."/>
            <person name="Guy L."/>
            <person name="Ettema T.J."/>
        </authorList>
    </citation>
    <scope>NUCLEOTIDE SEQUENCE</scope>
</reference>